<dbReference type="Proteomes" id="UP000225706">
    <property type="component" value="Unassembled WGS sequence"/>
</dbReference>
<feature type="region of interest" description="Disordered" evidence="1">
    <location>
        <begin position="67"/>
        <end position="95"/>
    </location>
</feature>
<gene>
    <name evidence="2" type="ORF">AWC38_SpisGene839</name>
</gene>
<dbReference type="OrthoDB" id="10012494at2759"/>
<dbReference type="AlphaFoldDB" id="A0A2B4SZ57"/>
<sequence>MRNFPNSDTTTLPRISQIDCFPQNRLNPDEFEQKRRGDKIEEHKNHIMAQTATLKEQGFGRHGKRTNYTSGILPPISQISMGGRQLPTEVSPREEGLKLPPISQVACLGGYLDEKQLVMKQSKSRIRDSDSEFVRLSKAGGQKNLLCYTEADSTPRGHATNANTFPLSTRYNAGVTSEADPRWRPSHWSDFSRQKHARSDHRFIWRPEREEIWYCYYIPREKPDSKPIQRVPISQVPDLTNETARLVIKNAEENKYLNVGRVSETDSKYVKLAKTGGRKNLLCYKENERRNSEPRRYKVPDWYYHDNSKVEEQELSEEEKHKRYRVTYGKRCYKISQLKKPDVYQRPDYMTYLEPEELIMSLGTSNRIPDRPIFGFDKFSFWKRDEEEKLDKLPPLVVKENAGTKSAQLGTSKKVVPMKKKVKLAESSKKSQMSSNRKLFSSSYATEWHEKWSVKAIRK</sequence>
<keyword evidence="3" id="KW-1185">Reference proteome</keyword>
<name>A0A2B4SZ57_STYPI</name>
<dbReference type="PANTHER" id="PTHR31097:SF2">
    <property type="entry name" value="CHROMOSOME 7 OPEN READING FRAME 57"/>
    <property type="match status" value="1"/>
</dbReference>
<evidence type="ECO:0000256" key="1">
    <source>
        <dbReference type="SAM" id="MobiDB-lite"/>
    </source>
</evidence>
<comment type="caution">
    <text evidence="2">The sequence shown here is derived from an EMBL/GenBank/DDBJ whole genome shotgun (WGS) entry which is preliminary data.</text>
</comment>
<reference evidence="3" key="1">
    <citation type="journal article" date="2017" name="bioRxiv">
        <title>Comparative analysis of the genomes of Stylophora pistillata and Acropora digitifera provides evidence for extensive differences between species of corals.</title>
        <authorList>
            <person name="Voolstra C.R."/>
            <person name="Li Y."/>
            <person name="Liew Y.J."/>
            <person name="Baumgarten S."/>
            <person name="Zoccola D."/>
            <person name="Flot J.-F."/>
            <person name="Tambutte S."/>
            <person name="Allemand D."/>
            <person name="Aranda M."/>
        </authorList>
    </citation>
    <scope>NUCLEOTIDE SEQUENCE [LARGE SCALE GENOMIC DNA]</scope>
</reference>
<dbReference type="PANTHER" id="PTHR31097">
    <property type="entry name" value="SI:DKEY-276J7.1"/>
    <property type="match status" value="1"/>
</dbReference>
<dbReference type="Pfam" id="PF17662">
    <property type="entry name" value="DUF5524"/>
    <property type="match status" value="1"/>
</dbReference>
<dbReference type="InterPro" id="IPR040247">
    <property type="entry name" value="DUF5524"/>
</dbReference>
<organism evidence="2 3">
    <name type="scientific">Stylophora pistillata</name>
    <name type="common">Smooth cauliflower coral</name>
    <dbReference type="NCBI Taxonomy" id="50429"/>
    <lineage>
        <taxon>Eukaryota</taxon>
        <taxon>Metazoa</taxon>
        <taxon>Cnidaria</taxon>
        <taxon>Anthozoa</taxon>
        <taxon>Hexacorallia</taxon>
        <taxon>Scleractinia</taxon>
        <taxon>Astrocoeniina</taxon>
        <taxon>Pocilloporidae</taxon>
        <taxon>Stylophora</taxon>
    </lineage>
</organism>
<dbReference type="STRING" id="50429.A0A2B4SZ57"/>
<protein>
    <submittedName>
        <fullName evidence="2">Uncharacterized protein C7orf57-like</fullName>
    </submittedName>
</protein>
<accession>A0A2B4SZ57</accession>
<evidence type="ECO:0000313" key="2">
    <source>
        <dbReference type="EMBL" id="PFX34363.1"/>
    </source>
</evidence>
<proteinExistence type="predicted"/>
<dbReference type="EMBL" id="LSMT01000005">
    <property type="protein sequence ID" value="PFX34363.1"/>
    <property type="molecule type" value="Genomic_DNA"/>
</dbReference>
<evidence type="ECO:0000313" key="3">
    <source>
        <dbReference type="Proteomes" id="UP000225706"/>
    </source>
</evidence>